<evidence type="ECO:0000256" key="2">
    <source>
        <dbReference type="ARBA" id="ARBA00004906"/>
    </source>
</evidence>
<proteinExistence type="predicted"/>
<dbReference type="EMBL" id="CASHTH010002691">
    <property type="protein sequence ID" value="CAI8033767.1"/>
    <property type="molecule type" value="Genomic_DNA"/>
</dbReference>
<dbReference type="InterPro" id="IPR045132">
    <property type="entry name" value="UBE4"/>
</dbReference>
<reference evidence="8" key="1">
    <citation type="submission" date="2023-03" db="EMBL/GenBank/DDBJ databases">
        <authorList>
            <person name="Steffen K."/>
            <person name="Cardenas P."/>
        </authorList>
    </citation>
    <scope>NUCLEOTIDE SEQUENCE</scope>
</reference>
<evidence type="ECO:0000256" key="5">
    <source>
        <dbReference type="ARBA" id="ARBA00023242"/>
    </source>
</evidence>
<sequence>MSDTPSQPTELSQEEMRHRRLQRLGGLSLQGSSPPSLTPSPGTSTLPHTKTTSPEGRKATPTSSATRGDVMEVEPLPLHRQKKARSPRTTPTILTDHVIRPKAKRSYTGELARAHSLPSPSTPHSSLISLLSQIFRVSLPVTGSNGAGSKDFVPLPQLSQQLRDLGESAYVDVRDLASQLLMERIPLFHEARLDQGTTVADGPSSLPSYLADHTHSSAPSSSLAPRLTNQIAGEGAMAYLLDCYDRSLHESRSTLKVRSPEVDRAAVLSVVSQIVVSFSSLLLTDWLDPPHLQIPTSECPSLLLPHLLSHPPLPTGFLPDLILHCHTHSLPDENLLHSVFHPLLVNLQELALHANPLCDNVCDIFFAISELTSVKSEGNFRPICSLMTSDRLWLTSSDEGCHALQFQTLIGPFLSLSGLLLEWAGPTDKLHPRHTPNEALSALTETITQKLNICRNEMFKVLHSVLRCTETRSKALDFFQATLSLNSRRANLHVDRHVVSSDGFMLNLSVVMQKLCDKIKPSMVDPHYLYRPNSRLELTSSETRICCSSKWFTDTQSQLETRGVLSGQVKFPTECFLMTVHCVHLTWTTAIRHLRELRRELYQIRRNLRLGNVPSQVSQQLKGRESVLQKMVTNMEGLILEDTETLGLTMTFLCQLARWLCLQLAGPDEESPSLPLPESVPVEFAVVPEFFLEVIADFLIFAAQQEFVV</sequence>
<dbReference type="GO" id="GO:0034450">
    <property type="term" value="F:ubiquitin-ubiquitin ligase activity"/>
    <property type="evidence" value="ECO:0007669"/>
    <property type="project" value="InterPro"/>
</dbReference>
<dbReference type="GO" id="GO:0000151">
    <property type="term" value="C:ubiquitin ligase complex"/>
    <property type="evidence" value="ECO:0007669"/>
    <property type="project" value="InterPro"/>
</dbReference>
<feature type="compositionally biased region" description="Polar residues" evidence="6">
    <location>
        <begin position="1"/>
        <end position="11"/>
    </location>
</feature>
<organism evidence="8 9">
    <name type="scientific">Geodia barretti</name>
    <name type="common">Barrett's horny sponge</name>
    <dbReference type="NCBI Taxonomy" id="519541"/>
    <lineage>
        <taxon>Eukaryota</taxon>
        <taxon>Metazoa</taxon>
        <taxon>Porifera</taxon>
        <taxon>Demospongiae</taxon>
        <taxon>Heteroscleromorpha</taxon>
        <taxon>Tetractinellida</taxon>
        <taxon>Astrophorina</taxon>
        <taxon>Geodiidae</taxon>
        <taxon>Geodia</taxon>
    </lineage>
</organism>
<evidence type="ECO:0000256" key="1">
    <source>
        <dbReference type="ARBA" id="ARBA00004123"/>
    </source>
</evidence>
<evidence type="ECO:0000256" key="3">
    <source>
        <dbReference type="ARBA" id="ARBA00022679"/>
    </source>
</evidence>
<dbReference type="Proteomes" id="UP001174909">
    <property type="component" value="Unassembled WGS sequence"/>
</dbReference>
<keyword evidence="4" id="KW-0833">Ubl conjugation pathway</keyword>
<dbReference type="GO" id="GO:0006511">
    <property type="term" value="P:ubiquitin-dependent protein catabolic process"/>
    <property type="evidence" value="ECO:0007669"/>
    <property type="project" value="InterPro"/>
</dbReference>
<name>A0AA35SR79_GEOBA</name>
<evidence type="ECO:0000313" key="9">
    <source>
        <dbReference type="Proteomes" id="UP001174909"/>
    </source>
</evidence>
<dbReference type="GO" id="GO:0005634">
    <property type="term" value="C:nucleus"/>
    <property type="evidence" value="ECO:0007669"/>
    <property type="project" value="UniProtKB-SubCell"/>
</dbReference>
<accession>A0AA35SR79</accession>
<keyword evidence="3" id="KW-0808">Transferase</keyword>
<keyword evidence="5" id="KW-0539">Nucleus</keyword>
<dbReference type="Pfam" id="PF10408">
    <property type="entry name" value="Ufd2P_core"/>
    <property type="match status" value="1"/>
</dbReference>
<feature type="compositionally biased region" description="Low complexity" evidence="6">
    <location>
        <begin position="23"/>
        <end position="49"/>
    </location>
</feature>
<dbReference type="PANTHER" id="PTHR13931">
    <property type="entry name" value="UBIQUITINATION FACTOR E4"/>
    <property type="match status" value="1"/>
</dbReference>
<feature type="domain" description="Ubiquitin conjugation factor E4 core" evidence="7">
    <location>
        <begin position="411"/>
        <end position="704"/>
    </location>
</feature>
<evidence type="ECO:0000256" key="4">
    <source>
        <dbReference type="ARBA" id="ARBA00022786"/>
    </source>
</evidence>
<evidence type="ECO:0000259" key="7">
    <source>
        <dbReference type="Pfam" id="PF10408"/>
    </source>
</evidence>
<feature type="region of interest" description="Disordered" evidence="6">
    <location>
        <begin position="1"/>
        <end position="91"/>
    </location>
</feature>
<dbReference type="AlphaFoldDB" id="A0AA35SR79"/>
<dbReference type="InterPro" id="IPR019474">
    <property type="entry name" value="Ub_conjug_fac_E4_core"/>
</dbReference>
<feature type="compositionally biased region" description="Polar residues" evidence="6">
    <location>
        <begin position="50"/>
        <end position="66"/>
    </location>
</feature>
<dbReference type="GO" id="GO:0036503">
    <property type="term" value="P:ERAD pathway"/>
    <property type="evidence" value="ECO:0007669"/>
    <property type="project" value="InterPro"/>
</dbReference>
<comment type="subcellular location">
    <subcellularLocation>
        <location evidence="1">Nucleus</location>
    </subcellularLocation>
</comment>
<evidence type="ECO:0000256" key="6">
    <source>
        <dbReference type="SAM" id="MobiDB-lite"/>
    </source>
</evidence>
<dbReference type="GO" id="GO:0005737">
    <property type="term" value="C:cytoplasm"/>
    <property type="evidence" value="ECO:0007669"/>
    <property type="project" value="TreeGrafter"/>
</dbReference>
<keyword evidence="9" id="KW-1185">Reference proteome</keyword>
<protein>
    <submittedName>
        <fullName evidence="8">Ubiquitin conjugation factor E4 B</fullName>
    </submittedName>
</protein>
<evidence type="ECO:0000313" key="8">
    <source>
        <dbReference type="EMBL" id="CAI8033767.1"/>
    </source>
</evidence>
<dbReference type="PANTHER" id="PTHR13931:SF2">
    <property type="entry name" value="UBIQUITIN CONJUGATION FACTOR E4 B"/>
    <property type="match status" value="1"/>
</dbReference>
<dbReference type="GO" id="GO:0000209">
    <property type="term" value="P:protein polyubiquitination"/>
    <property type="evidence" value="ECO:0007669"/>
    <property type="project" value="TreeGrafter"/>
</dbReference>
<gene>
    <name evidence="8" type="ORF">GBAR_LOCUS19053</name>
</gene>
<comment type="pathway">
    <text evidence="2">Protein modification; protein ubiquitination.</text>
</comment>
<comment type="caution">
    <text evidence="8">The sequence shown here is derived from an EMBL/GenBank/DDBJ whole genome shotgun (WGS) entry which is preliminary data.</text>
</comment>